<evidence type="ECO:0000313" key="1">
    <source>
        <dbReference type="EMBL" id="MBJ3763836.1"/>
    </source>
</evidence>
<name>A0A934IDV8_9RHOB</name>
<reference evidence="1" key="1">
    <citation type="submission" date="2020-12" db="EMBL/GenBank/DDBJ databases">
        <title>Bacterial taxonomy.</title>
        <authorList>
            <person name="Pan X."/>
        </authorList>
    </citation>
    <scope>NUCLEOTIDE SEQUENCE</scope>
    <source>
        <strain evidence="1">KCTC 52957</strain>
    </source>
</reference>
<keyword evidence="2" id="KW-1185">Reference proteome</keyword>
<dbReference type="RefSeq" id="WP_198917007.1">
    <property type="nucleotide sequence ID" value="NZ_JAEKPD010000014.1"/>
</dbReference>
<evidence type="ECO:0000313" key="2">
    <source>
        <dbReference type="Proteomes" id="UP000642488"/>
    </source>
</evidence>
<dbReference type="EMBL" id="JAEKPD010000014">
    <property type="protein sequence ID" value="MBJ3763836.1"/>
    <property type="molecule type" value="Genomic_DNA"/>
</dbReference>
<accession>A0A934IDV8</accession>
<protein>
    <submittedName>
        <fullName evidence="1">Uncharacterized protein</fullName>
    </submittedName>
</protein>
<dbReference type="Proteomes" id="UP000642488">
    <property type="component" value="Unassembled WGS sequence"/>
</dbReference>
<organism evidence="1 2">
    <name type="scientific">Palleronia pontilimi</name>
    <dbReference type="NCBI Taxonomy" id="1964209"/>
    <lineage>
        <taxon>Bacteria</taxon>
        <taxon>Pseudomonadati</taxon>
        <taxon>Pseudomonadota</taxon>
        <taxon>Alphaproteobacteria</taxon>
        <taxon>Rhodobacterales</taxon>
        <taxon>Roseobacteraceae</taxon>
        <taxon>Palleronia</taxon>
    </lineage>
</organism>
<proteinExistence type="predicted"/>
<gene>
    <name evidence="1" type="ORF">ILP92_13850</name>
</gene>
<dbReference type="AlphaFoldDB" id="A0A934IDV8"/>
<comment type="caution">
    <text evidence="1">The sequence shown here is derived from an EMBL/GenBank/DDBJ whole genome shotgun (WGS) entry which is preliminary data.</text>
</comment>
<sequence length="212" mass="23660">MIRTITLWRQAASEQLVPNSYILAATLLFFTASFAQSSPDEKSALFELVQEFRFDGYEDNRTVSAHAEACVLKLKFPGRLPCGDGGKIREAIYFYNMSAIAPGSLTVERSTRSSLPETVVHFSLNSSSSSYQRALSAELQNFLKNEFSDRSLTDFIGSIDFSSAGTYRILYQCDGQLHMTIRSSPELLLVNTQDRDQLSDVLQESVSHCNAK</sequence>